<dbReference type="GO" id="GO:0006508">
    <property type="term" value="P:proteolysis"/>
    <property type="evidence" value="ECO:0007669"/>
    <property type="project" value="InterPro"/>
</dbReference>
<dbReference type="Pfam" id="PF05649">
    <property type="entry name" value="Peptidase_M13_N"/>
    <property type="match status" value="1"/>
</dbReference>
<sequence length="168" mass="19493">MGIARRDYGADSFFQIYIYADAKNTTRNTLFVDQASLSLGRGARDYYLNVSMFTNHMNAYKKYFLEVVKILVEDAKIARSVDSIETSIDAVIVFEKKLAKIIVPEDERRNSTRLYNKKVIADLYHFMDDIDWIAYFRLIAPSEMVDMFDNGTEIIVAEIDFLQKVMLL</sequence>
<proteinExistence type="inferred from homology"/>
<dbReference type="STRING" id="29172.A0A0D8Y9E0"/>
<dbReference type="MEROPS" id="M13.A16"/>
<reference evidence="3 4" key="1">
    <citation type="submission" date="2013-11" db="EMBL/GenBank/DDBJ databases">
        <title>Draft genome of the bovine lungworm Dictyocaulus viviparus.</title>
        <authorList>
            <person name="Mitreva M."/>
        </authorList>
    </citation>
    <scope>NUCLEOTIDE SEQUENCE [LARGE SCALE GENOMIC DNA]</scope>
    <source>
        <strain evidence="3 4">HannoverDv2000</strain>
    </source>
</reference>
<gene>
    <name evidence="3" type="ORF">DICVIV_01204</name>
</gene>
<dbReference type="InterPro" id="IPR042089">
    <property type="entry name" value="Peptidase_M13_dom_2"/>
</dbReference>
<dbReference type="PROSITE" id="PS51885">
    <property type="entry name" value="NEPRILYSIN"/>
    <property type="match status" value="1"/>
</dbReference>
<dbReference type="AlphaFoldDB" id="A0A0D8Y9E0"/>
<comment type="similarity">
    <text evidence="1">Belongs to the peptidase M13 family.</text>
</comment>
<keyword evidence="4" id="KW-1185">Reference proteome</keyword>
<name>A0A0D8Y9E0_DICVI</name>
<dbReference type="InterPro" id="IPR008753">
    <property type="entry name" value="Peptidase_M13_N"/>
</dbReference>
<dbReference type="Proteomes" id="UP000053766">
    <property type="component" value="Unassembled WGS sequence"/>
</dbReference>
<protein>
    <recommendedName>
        <fullName evidence="2">Peptidase M13 N-terminal domain-containing protein</fullName>
    </recommendedName>
</protein>
<reference evidence="4" key="2">
    <citation type="journal article" date="2016" name="Sci. Rep.">
        <title>Dictyocaulus viviparus genome, variome and transcriptome elucidate lungworm biology and support future intervention.</title>
        <authorList>
            <person name="McNulty S.N."/>
            <person name="Strube C."/>
            <person name="Rosa B.A."/>
            <person name="Martin J.C."/>
            <person name="Tyagi R."/>
            <person name="Choi Y.J."/>
            <person name="Wang Q."/>
            <person name="Hallsworth Pepin K."/>
            <person name="Zhang X."/>
            <person name="Ozersky P."/>
            <person name="Wilson R.K."/>
            <person name="Sternberg P.W."/>
            <person name="Gasser R.B."/>
            <person name="Mitreva M."/>
        </authorList>
    </citation>
    <scope>NUCLEOTIDE SEQUENCE [LARGE SCALE GENOMIC DNA]</scope>
    <source>
        <strain evidence="4">HannoverDv2000</strain>
    </source>
</reference>
<evidence type="ECO:0000313" key="4">
    <source>
        <dbReference type="Proteomes" id="UP000053766"/>
    </source>
</evidence>
<dbReference type="InterPro" id="IPR000718">
    <property type="entry name" value="Peptidase_M13"/>
</dbReference>
<dbReference type="Gene3D" id="1.10.1380.10">
    <property type="entry name" value="Neutral endopeptidase , domain2"/>
    <property type="match status" value="1"/>
</dbReference>
<dbReference type="OrthoDB" id="5847640at2759"/>
<feature type="domain" description="Peptidase M13 N-terminal" evidence="2">
    <location>
        <begin position="5"/>
        <end position="165"/>
    </location>
</feature>
<evidence type="ECO:0000259" key="2">
    <source>
        <dbReference type="Pfam" id="PF05649"/>
    </source>
</evidence>
<evidence type="ECO:0000256" key="1">
    <source>
        <dbReference type="ARBA" id="ARBA00007357"/>
    </source>
</evidence>
<accession>A0A0D8Y9E0</accession>
<dbReference type="SUPFAM" id="SSF55486">
    <property type="entry name" value="Metalloproteases ('zincins'), catalytic domain"/>
    <property type="match status" value="1"/>
</dbReference>
<organism evidence="3 4">
    <name type="scientific">Dictyocaulus viviparus</name>
    <name type="common">Bovine lungworm</name>
    <dbReference type="NCBI Taxonomy" id="29172"/>
    <lineage>
        <taxon>Eukaryota</taxon>
        <taxon>Metazoa</taxon>
        <taxon>Ecdysozoa</taxon>
        <taxon>Nematoda</taxon>
        <taxon>Chromadorea</taxon>
        <taxon>Rhabditida</taxon>
        <taxon>Rhabditina</taxon>
        <taxon>Rhabditomorpha</taxon>
        <taxon>Strongyloidea</taxon>
        <taxon>Metastrongylidae</taxon>
        <taxon>Dictyocaulus</taxon>
    </lineage>
</organism>
<dbReference type="EMBL" id="KN716162">
    <property type="protein sequence ID" value="KJH52619.1"/>
    <property type="molecule type" value="Genomic_DNA"/>
</dbReference>
<evidence type="ECO:0000313" key="3">
    <source>
        <dbReference type="EMBL" id="KJH52619.1"/>
    </source>
</evidence>
<dbReference type="GO" id="GO:0004222">
    <property type="term" value="F:metalloendopeptidase activity"/>
    <property type="evidence" value="ECO:0007669"/>
    <property type="project" value="InterPro"/>
</dbReference>